<evidence type="ECO:0000313" key="4">
    <source>
        <dbReference type="Proteomes" id="UP000601736"/>
    </source>
</evidence>
<dbReference type="CDD" id="cd00161">
    <property type="entry name" value="beta-trefoil_Ricin-like"/>
    <property type="match status" value="1"/>
</dbReference>
<dbReference type="PROSITE" id="PS50231">
    <property type="entry name" value="RICIN_B_LECTIN"/>
    <property type="match status" value="1"/>
</dbReference>
<name>A0A8H8YZP0_9PROT</name>
<proteinExistence type="predicted"/>
<dbReference type="SUPFAM" id="SSF50370">
    <property type="entry name" value="Ricin B-like lectins"/>
    <property type="match status" value="1"/>
</dbReference>
<dbReference type="InterPro" id="IPR035992">
    <property type="entry name" value="Ricin_B-like_lectins"/>
</dbReference>
<feature type="chain" id="PRO_5034509204" description="Ricin B lectin domain-containing protein" evidence="1">
    <location>
        <begin position="29"/>
        <end position="425"/>
    </location>
</feature>
<dbReference type="Proteomes" id="UP000601736">
    <property type="component" value="Unassembled WGS sequence"/>
</dbReference>
<dbReference type="AlphaFoldDB" id="A0A8H8YZP0"/>
<dbReference type="Pfam" id="PF14200">
    <property type="entry name" value="RicinB_lectin_2"/>
    <property type="match status" value="2"/>
</dbReference>
<organism evidence="3 4">
    <name type="scientific">Nitrosomonas nitrosa</name>
    <dbReference type="NCBI Taxonomy" id="52442"/>
    <lineage>
        <taxon>Bacteria</taxon>
        <taxon>Pseudomonadati</taxon>
        <taxon>Pseudomonadota</taxon>
        <taxon>Betaproteobacteria</taxon>
        <taxon>Nitrosomonadales</taxon>
        <taxon>Nitrosomonadaceae</taxon>
        <taxon>Nitrosomonas</taxon>
    </lineage>
</organism>
<protein>
    <recommendedName>
        <fullName evidence="2">Ricin B lectin domain-containing protein</fullName>
    </recommendedName>
</protein>
<feature type="signal peptide" evidence="1">
    <location>
        <begin position="1"/>
        <end position="28"/>
    </location>
</feature>
<dbReference type="InterPro" id="IPR000772">
    <property type="entry name" value="Ricin_B_lectin"/>
</dbReference>
<evidence type="ECO:0000256" key="1">
    <source>
        <dbReference type="SAM" id="SignalP"/>
    </source>
</evidence>
<gene>
    <name evidence="3" type="ORF">NMYAN_220024</name>
</gene>
<feature type="domain" description="Ricin B lectin" evidence="2">
    <location>
        <begin position="33"/>
        <end position="180"/>
    </location>
</feature>
<dbReference type="Gene3D" id="2.80.10.50">
    <property type="match status" value="2"/>
</dbReference>
<sequence length="425" mass="47673">MVTNYFIKRIKVWLCVGSFMLAMTNVFADHLPTGIYKISSAVSAKVLDSTGADISTNGTRFQLWDYLGGLNQHFFIESSPDHGIYRIQLAASRKALDAAWPSMNQNGGAIILWDKDNNPRAAPTQQWRINRIAGSSNTFSIRLAANGKSLDAGAGTESLNGGIVQLWDFHGGRNQQWIIERVPGLRVIPKATWISSINDILRQTSVRLNNYTPNRHEFDSSLEHAYFRPNDSFFRTVIGGREFRRPISIPVVRRDPSSIYIVDMNTRRITTGFVGANSGYAAGAIRVNLFFESEGKEFWTNCVNNAGCFAIMDRDIQMNNAVIQIDLEPNIQRGRFSYTNPDANLFSTVSISGCHDDLFAFLCDWFSPNAGSNLQRNVESRIETIFSSDFLKNTISTMIANRLEISLPLKSVRVYQNGDLEIVQN</sequence>
<evidence type="ECO:0000259" key="2">
    <source>
        <dbReference type="SMART" id="SM00458"/>
    </source>
</evidence>
<dbReference type="EMBL" id="CAJNAP010000015">
    <property type="protein sequence ID" value="CAE6506542.1"/>
    <property type="molecule type" value="Genomic_DNA"/>
</dbReference>
<comment type="caution">
    <text evidence="3">The sequence shown here is derived from an EMBL/GenBank/DDBJ whole genome shotgun (WGS) entry which is preliminary data.</text>
</comment>
<dbReference type="SMART" id="SM00458">
    <property type="entry name" value="RICIN"/>
    <property type="match status" value="1"/>
</dbReference>
<accession>A0A8H8YZP0</accession>
<evidence type="ECO:0000313" key="3">
    <source>
        <dbReference type="EMBL" id="CAE6506542.1"/>
    </source>
</evidence>
<keyword evidence="1" id="KW-0732">Signal</keyword>
<reference evidence="3" key="1">
    <citation type="submission" date="2021-02" db="EMBL/GenBank/DDBJ databases">
        <authorList>
            <person name="Han P."/>
        </authorList>
    </citation>
    <scope>NUCLEOTIDE SEQUENCE</scope>
    <source>
        <strain evidence="3">Nitrosomonas nitrosa 18-3D</strain>
    </source>
</reference>